<keyword evidence="2" id="KW-1185">Reference proteome</keyword>
<dbReference type="Proteomes" id="UP000273307">
    <property type="component" value="Unassembled WGS sequence"/>
</dbReference>
<dbReference type="Pfam" id="PF05014">
    <property type="entry name" value="Nuc_deoxyrib_tr"/>
    <property type="match status" value="1"/>
</dbReference>
<name>A0A498QFB8_9MYCO</name>
<keyword evidence="1" id="KW-0326">Glycosidase</keyword>
<reference evidence="1 2" key="1">
    <citation type="submission" date="2018-09" db="EMBL/GenBank/DDBJ databases">
        <authorList>
            <person name="Tagini F."/>
        </authorList>
    </citation>
    <scope>NUCLEOTIDE SEQUENCE [LARGE SCALE GENOMIC DNA]</scope>
    <source>
        <strain evidence="1 2">MK136</strain>
    </source>
</reference>
<dbReference type="InterPro" id="IPR007710">
    <property type="entry name" value="Nucleoside_deoxyribTrfase"/>
</dbReference>
<keyword evidence="1" id="KW-0378">Hydrolase</keyword>
<evidence type="ECO:0000313" key="2">
    <source>
        <dbReference type="Proteomes" id="UP000273307"/>
    </source>
</evidence>
<dbReference type="EC" id="3.2.2.-" evidence="1"/>
<protein>
    <submittedName>
        <fullName evidence="1">2'-deoxynucleoside 5'-phosphate N-hydrolase 1</fullName>
        <ecNumber evidence="1">3.2.2.-</ecNumber>
    </submittedName>
</protein>
<sequence>MMAEYPHVQRPKIFVAAPFSNYLNADGVFDRKFRQELEQFYACLASAGFEYFSAQVNEDWGSSPLAPAECVPIDHKELVSSDVVVAVLGSPPSLGVAVELGWASALQKPILILGTAIDSSSMIAGLDRVTNVRFIDRDLGIDVSGRDLGRLVVSRLLPD</sequence>
<dbReference type="EMBL" id="UPHP01000140">
    <property type="protein sequence ID" value="VBA43689.1"/>
    <property type="molecule type" value="Genomic_DNA"/>
</dbReference>
<dbReference type="OrthoDB" id="4743790at2"/>
<dbReference type="GO" id="GO:0016798">
    <property type="term" value="F:hydrolase activity, acting on glycosyl bonds"/>
    <property type="evidence" value="ECO:0007669"/>
    <property type="project" value="UniProtKB-KW"/>
</dbReference>
<evidence type="ECO:0000313" key="1">
    <source>
        <dbReference type="EMBL" id="VBA43689.1"/>
    </source>
</evidence>
<dbReference type="AlphaFoldDB" id="A0A498QFB8"/>
<dbReference type="RefSeq" id="WP_122526175.1">
    <property type="nucleotide sequence ID" value="NZ_UPHP01000140.1"/>
</dbReference>
<dbReference type="SUPFAM" id="SSF52309">
    <property type="entry name" value="N-(deoxy)ribosyltransferase-like"/>
    <property type="match status" value="1"/>
</dbReference>
<accession>A0A498QFB8</accession>
<organism evidence="1 2">
    <name type="scientific">Mycobacterium attenuatum</name>
    <dbReference type="NCBI Taxonomy" id="2341086"/>
    <lineage>
        <taxon>Bacteria</taxon>
        <taxon>Bacillati</taxon>
        <taxon>Actinomycetota</taxon>
        <taxon>Actinomycetes</taxon>
        <taxon>Mycobacteriales</taxon>
        <taxon>Mycobacteriaceae</taxon>
        <taxon>Mycobacterium</taxon>
    </lineage>
</organism>
<gene>
    <name evidence="1" type="primary">DNPH1</name>
    <name evidence="1" type="ORF">LAUMK136_05230</name>
</gene>
<proteinExistence type="predicted"/>
<dbReference type="Gene3D" id="3.40.50.450">
    <property type="match status" value="1"/>
</dbReference>